<sequence>MQFLTSSSISKSVKIKFLADENLDNKILKGLLQKHKSIDIVRVQDVGLSGKSDPTVLAWAAEEKRILLTHDVKTIIKHASERIHQALPMPGVILIKSPPFLSQVIEDILVIWECTDPIDFDNRIEFLPLK</sequence>
<dbReference type="Pfam" id="PF18480">
    <property type="entry name" value="DUF5615"/>
    <property type="match status" value="1"/>
</dbReference>
<proteinExistence type="predicted"/>
<evidence type="ECO:0000313" key="3">
    <source>
        <dbReference type="Proteomes" id="UP001268256"/>
    </source>
</evidence>
<keyword evidence="3" id="KW-1185">Reference proteome</keyword>
<feature type="domain" description="DUF5615" evidence="1">
    <location>
        <begin position="16"/>
        <end position="107"/>
    </location>
</feature>
<accession>A0AAE4JVH3</accession>
<dbReference type="AlphaFoldDB" id="A0AAE4JVH3"/>
<evidence type="ECO:0000259" key="1">
    <source>
        <dbReference type="Pfam" id="PF18480"/>
    </source>
</evidence>
<gene>
    <name evidence="2" type="ORF">RIF25_04205</name>
</gene>
<comment type="caution">
    <text evidence="2">The sequence shown here is derived from an EMBL/GenBank/DDBJ whole genome shotgun (WGS) entry which is preliminary data.</text>
</comment>
<organism evidence="2 3">
    <name type="scientific">Pseudocalidococcus azoricus BACA0444</name>
    <dbReference type="NCBI Taxonomy" id="2918990"/>
    <lineage>
        <taxon>Bacteria</taxon>
        <taxon>Bacillati</taxon>
        <taxon>Cyanobacteriota</taxon>
        <taxon>Cyanophyceae</taxon>
        <taxon>Acaryochloridales</taxon>
        <taxon>Thermosynechococcaceae</taxon>
        <taxon>Pseudocalidococcus</taxon>
        <taxon>Pseudocalidococcus azoricus</taxon>
    </lineage>
</organism>
<reference evidence="3" key="1">
    <citation type="submission" date="2023-07" db="EMBL/GenBank/DDBJ databases">
        <authorList>
            <person name="Luz R."/>
            <person name="Cordeiro R."/>
            <person name="Fonseca A."/>
            <person name="Goncalves V."/>
        </authorList>
    </citation>
    <scope>NUCLEOTIDE SEQUENCE [LARGE SCALE GENOMIC DNA]</scope>
    <source>
        <strain evidence="3">BACA0444</strain>
    </source>
</reference>
<protein>
    <submittedName>
        <fullName evidence="2">DUF5615 family PIN-like protein</fullName>
    </submittedName>
</protein>
<dbReference type="InterPro" id="IPR041049">
    <property type="entry name" value="DUF5615"/>
</dbReference>
<name>A0AAE4JVH3_9CYAN</name>
<dbReference type="Proteomes" id="UP001268256">
    <property type="component" value="Unassembled WGS sequence"/>
</dbReference>
<evidence type="ECO:0000313" key="2">
    <source>
        <dbReference type="EMBL" id="MDS3860006.1"/>
    </source>
</evidence>
<dbReference type="EMBL" id="JAVMIP010000002">
    <property type="protein sequence ID" value="MDS3860006.1"/>
    <property type="molecule type" value="Genomic_DNA"/>
</dbReference>